<dbReference type="SUPFAM" id="SSF52047">
    <property type="entry name" value="RNI-like"/>
    <property type="match status" value="1"/>
</dbReference>
<dbReference type="PANTHER" id="PTHR24114:SF2">
    <property type="entry name" value="F-BOX DOMAIN-CONTAINING PROTEIN-RELATED"/>
    <property type="match status" value="1"/>
</dbReference>
<accession>A0A224YUR4</accession>
<protein>
    <submittedName>
        <fullName evidence="1">Nlr family card domain protein</fullName>
    </submittedName>
</protein>
<dbReference type="EMBL" id="GFPF01010201">
    <property type="protein sequence ID" value="MAA21347.1"/>
    <property type="molecule type" value="Transcribed_RNA"/>
</dbReference>
<evidence type="ECO:0000313" key="1">
    <source>
        <dbReference type="EMBL" id="MAA21347.1"/>
    </source>
</evidence>
<sequence length="479" mass="54088">MRRNRTLRTLNLTSEGVRSFNLVRPMVQTLLSNRCITELTISWLTLTDEDVDLINQLLSRNRTLTRFNLIECKWDKAQRQNGTDGEHCTGNSVSQNTALGTSRIQSFLVALSKNKTLQELSLTPSWFNTNECRSLFETVSSHASLKKVKLEVCEREDAVEIYRALRETGAQDRFFLGTHRALRENEVALTQSKKPSGVGVDEHVFCGYAQLLATLTLQPSHSHVTALWLLLDRDLLNPKVSSVIAQYIAGTKTLMDLKLRFRDADFGDVVHDARRELVLALSVNASVRKLEVRGSWSEEAEIRLLADTVLCSRALCHVSFNPDERESAVSLVRMLSPTIAGNYTLLSMRPEDHVPYSDRWFRVNNVTRRNCALVTRAAHFVTGTKEKYCAAAVELVHYNPGLVEKVQELASVDEMKAASLIKASLKKISELDAFMRLAGVVKYGVTCHSRDDGKKQLVDIGRDCWLHLRQFIKLDDILN</sequence>
<organism evidence="1">
    <name type="scientific">Rhipicephalus zambeziensis</name>
    <dbReference type="NCBI Taxonomy" id="60191"/>
    <lineage>
        <taxon>Eukaryota</taxon>
        <taxon>Metazoa</taxon>
        <taxon>Ecdysozoa</taxon>
        <taxon>Arthropoda</taxon>
        <taxon>Chelicerata</taxon>
        <taxon>Arachnida</taxon>
        <taxon>Acari</taxon>
        <taxon>Parasitiformes</taxon>
        <taxon>Ixodida</taxon>
        <taxon>Ixodoidea</taxon>
        <taxon>Ixodidae</taxon>
        <taxon>Rhipicephalinae</taxon>
        <taxon>Rhipicephalus</taxon>
        <taxon>Rhipicephalus</taxon>
    </lineage>
</organism>
<dbReference type="InterPro" id="IPR052394">
    <property type="entry name" value="LRR-containing"/>
</dbReference>
<dbReference type="AlphaFoldDB" id="A0A224YUR4"/>
<proteinExistence type="predicted"/>
<reference evidence="1" key="1">
    <citation type="journal article" date="2017" name="Parasit. Vectors">
        <title>Sialotranscriptomics of Rhipicephalus zambeziensis reveals intricate expression profiles of secretory proteins and suggests tight temporal transcriptional regulation during blood-feeding.</title>
        <authorList>
            <person name="de Castro M.H."/>
            <person name="de Klerk D."/>
            <person name="Pienaar R."/>
            <person name="Rees D.J.G."/>
            <person name="Mans B.J."/>
        </authorList>
    </citation>
    <scope>NUCLEOTIDE SEQUENCE</scope>
    <source>
        <tissue evidence="1">Salivary glands</tissue>
    </source>
</reference>
<name>A0A224YUR4_9ACAR</name>
<dbReference type="InterPro" id="IPR032675">
    <property type="entry name" value="LRR_dom_sf"/>
</dbReference>
<dbReference type="Gene3D" id="3.80.10.10">
    <property type="entry name" value="Ribonuclease Inhibitor"/>
    <property type="match status" value="1"/>
</dbReference>
<dbReference type="PANTHER" id="PTHR24114">
    <property type="entry name" value="LEUCINE RICH REPEAT FAMILY PROTEIN"/>
    <property type="match status" value="1"/>
</dbReference>